<dbReference type="Gene3D" id="3.40.50.300">
    <property type="entry name" value="P-loop containing nucleotide triphosphate hydrolases"/>
    <property type="match status" value="1"/>
</dbReference>
<gene>
    <name evidence="6" type="ORF">MCOR_21488</name>
</gene>
<keyword evidence="7" id="KW-1185">Reference proteome</keyword>
<evidence type="ECO:0000256" key="2">
    <source>
        <dbReference type="ARBA" id="ARBA00023043"/>
    </source>
</evidence>
<dbReference type="InterPro" id="IPR050663">
    <property type="entry name" value="Ankyrin-SOCS_Box"/>
</dbReference>
<dbReference type="InterPro" id="IPR049050">
    <property type="entry name" value="nSTAND3"/>
</dbReference>
<dbReference type="GO" id="GO:0045944">
    <property type="term" value="P:positive regulation of transcription by RNA polymerase II"/>
    <property type="evidence" value="ECO:0007669"/>
    <property type="project" value="TreeGrafter"/>
</dbReference>
<dbReference type="SMART" id="SM00060">
    <property type="entry name" value="FN3"/>
    <property type="match status" value="4"/>
</dbReference>
<evidence type="ECO:0000256" key="3">
    <source>
        <dbReference type="PROSITE-ProRule" id="PRU00023"/>
    </source>
</evidence>
<feature type="repeat" description="ANK" evidence="3">
    <location>
        <begin position="1464"/>
        <end position="1496"/>
    </location>
</feature>
<organism evidence="6 7">
    <name type="scientific">Mytilus coruscus</name>
    <name type="common">Sea mussel</name>
    <dbReference type="NCBI Taxonomy" id="42192"/>
    <lineage>
        <taxon>Eukaryota</taxon>
        <taxon>Metazoa</taxon>
        <taxon>Spiralia</taxon>
        <taxon>Lophotrochozoa</taxon>
        <taxon>Mollusca</taxon>
        <taxon>Bivalvia</taxon>
        <taxon>Autobranchia</taxon>
        <taxon>Pteriomorphia</taxon>
        <taxon>Mytilida</taxon>
        <taxon>Mytiloidea</taxon>
        <taxon>Mytilidae</taxon>
        <taxon>Mytilinae</taxon>
        <taxon>Mytilus</taxon>
    </lineage>
</organism>
<dbReference type="Pfam" id="PF20720">
    <property type="entry name" value="nSTAND3"/>
    <property type="match status" value="1"/>
</dbReference>
<feature type="chain" id="PRO_5027094793" evidence="4">
    <location>
        <begin position="20"/>
        <end position="1630"/>
    </location>
</feature>
<feature type="repeat" description="ANK" evidence="3">
    <location>
        <begin position="1497"/>
        <end position="1529"/>
    </location>
</feature>
<keyword evidence="4" id="KW-0732">Signal</keyword>
<dbReference type="PANTHER" id="PTHR24193">
    <property type="entry name" value="ANKYRIN REPEAT PROTEIN"/>
    <property type="match status" value="1"/>
</dbReference>
<keyword evidence="1" id="KW-0677">Repeat</keyword>
<dbReference type="PROSITE" id="PS50297">
    <property type="entry name" value="ANK_REP_REGION"/>
    <property type="match status" value="2"/>
</dbReference>
<evidence type="ECO:0000313" key="6">
    <source>
        <dbReference type="EMBL" id="CAC5385996.1"/>
    </source>
</evidence>
<dbReference type="SMART" id="SM00248">
    <property type="entry name" value="ANK"/>
    <property type="match status" value="7"/>
</dbReference>
<dbReference type="Gene3D" id="2.60.40.10">
    <property type="entry name" value="Immunoglobulins"/>
    <property type="match status" value="4"/>
</dbReference>
<dbReference type="SUPFAM" id="SSF48403">
    <property type="entry name" value="Ankyrin repeat"/>
    <property type="match status" value="1"/>
</dbReference>
<dbReference type="InterPro" id="IPR013783">
    <property type="entry name" value="Ig-like_fold"/>
</dbReference>
<dbReference type="GO" id="GO:0005634">
    <property type="term" value="C:nucleus"/>
    <property type="evidence" value="ECO:0007669"/>
    <property type="project" value="TreeGrafter"/>
</dbReference>
<dbReference type="InterPro" id="IPR036116">
    <property type="entry name" value="FN3_sf"/>
</dbReference>
<proteinExistence type="predicted"/>
<dbReference type="EMBL" id="CACVKT020003830">
    <property type="protein sequence ID" value="CAC5385996.1"/>
    <property type="molecule type" value="Genomic_DNA"/>
</dbReference>
<dbReference type="PROSITE" id="PS50088">
    <property type="entry name" value="ANK_REPEAT"/>
    <property type="match status" value="2"/>
</dbReference>
<dbReference type="PANTHER" id="PTHR24193:SF122">
    <property type="entry name" value="ANKYRIN REPEAT DOMAIN-CONTAINING PROTEIN 23"/>
    <property type="match status" value="1"/>
</dbReference>
<dbReference type="Gene3D" id="1.25.40.20">
    <property type="entry name" value="Ankyrin repeat-containing domain"/>
    <property type="match status" value="1"/>
</dbReference>
<dbReference type="InterPro" id="IPR003961">
    <property type="entry name" value="FN3_dom"/>
</dbReference>
<evidence type="ECO:0000259" key="5">
    <source>
        <dbReference type="PROSITE" id="PS50853"/>
    </source>
</evidence>
<dbReference type="InterPro" id="IPR027417">
    <property type="entry name" value="P-loop_NTPase"/>
</dbReference>
<dbReference type="CDD" id="cd00063">
    <property type="entry name" value="FN3"/>
    <property type="match status" value="4"/>
</dbReference>
<dbReference type="SUPFAM" id="SSF49265">
    <property type="entry name" value="Fibronectin type III"/>
    <property type="match status" value="2"/>
</dbReference>
<feature type="signal peptide" evidence="4">
    <location>
        <begin position="1"/>
        <end position="19"/>
    </location>
</feature>
<dbReference type="PROSITE" id="PS50853">
    <property type="entry name" value="FN3"/>
    <property type="match status" value="2"/>
</dbReference>
<keyword evidence="2 3" id="KW-0040">ANK repeat</keyword>
<evidence type="ECO:0000256" key="4">
    <source>
        <dbReference type="SAM" id="SignalP"/>
    </source>
</evidence>
<dbReference type="Proteomes" id="UP000507470">
    <property type="component" value="Unassembled WGS sequence"/>
</dbReference>
<dbReference type="InterPro" id="IPR041249">
    <property type="entry name" value="HEPN_DZIP3"/>
</dbReference>
<dbReference type="SUPFAM" id="SSF52540">
    <property type="entry name" value="P-loop containing nucleoside triphosphate hydrolases"/>
    <property type="match status" value="1"/>
</dbReference>
<feature type="domain" description="Fibronectin type-III" evidence="5">
    <location>
        <begin position="510"/>
        <end position="609"/>
    </location>
</feature>
<dbReference type="InterPro" id="IPR036770">
    <property type="entry name" value="Ankyrin_rpt-contain_sf"/>
</dbReference>
<sequence>MKTLQECFVLGILFCAVYSYPDLRCPYPSERGYRSRWFCNGISTEKYACLYNSIQKKLEESCKFEPKISGEGKEYRISVYPDPVSCQNPKRYQPFPLRSNISSECVLLKSTCSDYGQYLFYHGSSTNDHRCGCDFPKGFGFVHKVERQCDCNPSKEDCSCYMKKNTCLDGYKLSSDYMCIHEDDITHVSKCPGLERTGNDTQPFRLHPKNKTDDDGPPFNLKACQEGCFLKLAWSQKSEKSPTNRIQEFKIYYTHNDNWNDHQHEMVAAHILHYYFSKLLPSKTYRFKVAACLNNLDESKCSEEATFVTGLPIEPQYFNAYKHNAEDNGNSSSVLLKWAAPGNTLIKIDNYFIRFSTNNWGTCEEKLLPCDMYEFIIQNAQQHVHYLFEIVSISNKVRSIPLNRIFSTKHDTYQSGAEFDVKAYMDDSMESIKAEFHKLFQDKFNGIPGVQTLQETLLSKGSIILEFTFTSEEFDDEKVLHDTLENAFKAGVIGPWEINLKQFWFKRLHDPLPPQQVTASSINDGVLVSWTVPPSTIFDTKEYVVEYSRNNWISKEKKNVSVNKNKYFISKVLPSTTLYAKVYTCICHSIRSSPSAEIITVVEGPTPPEKIEVTAIEDTLKVSWIEPRHPVLEFVKDYKIVFAEGDNIICETVGKDKSPFLKQFCQPFTTYKVRIVTCTVNGVESEPSQVVETKTKDFSKTEKDNFLRLSGLLRNVAYSVIKERFDKVYPASDRGKLFDQCKQILKSRLTEDQMDQFLERTNEGNFESKNFDMHLLLVLFLCLKGWQFTKTHRNKSPTDEDNSEISDLNRIETCLTHLEETKDNKISSKKFESLWNDVSSAITRLGGEKYKSWCESLRVNQTLQQENEETYKFDEISQSSSTEIDKLKREILKEISQKDLGQVKERQNKQEENMEYLNQTQKSLQTDVEKIKKDQASLNVCPDSHQLMIKRWKEDNKRFKEIKVVSEIVSVLANDNNCITITGIPGIGKTATLHHVALYLNETKQYTIVPCLNPNDIRNYYKQGLLQVFVLDDICGKYSVNLTKVDKILDSEECIKDILKEGNSKVMSSCRLQIFQEPEFIQLDFVTGKVFDMSNKYQHTVHEKLQIAHEYLASGVIEQIEKHIVTYSCFPLKCKLFEERRQDDPLKFFKNHFDVYTDELDKLEKLPDKSKYCALFLTVVFNGCIDAKTLIDEAPDEFSCHTYTQIKSICAKFRVDSVSKIETKLQSLLNVYMTKINNTFIVIHDTMLDFLCSYFGRKSQKEFIQFADIRVLQERTLFKSLSQSELTETDEFTVDIAEENKVLYFNRLINEMTKGQIQAVFYNSQMKLPKFRQMMIQAFNKRDKSFLRQLLVTKDHDTSSKIYDVNCYTPLSLASYLGYDDFVQFMMPFIDKKYLELFDAIKLSCFAGHARVFGLLIEKYKEVECTGKKSNDFNFLKLACIKGRKVIVDILIKTGYQVDCTDSKGMTPLMFACLYENIEIINELIKNGSDINRSDINGVTALRIACDKGNLAIVDTLIRSGANVNISNKRNITLLKASCEKGNFDIFERLLNANADVNKKGQNITSIFDDAINTFLDSLIDTQNVDRSHNDGHKRMIEALIQFGADIHLVNLFGVSPIMSHHVSMYKKKY</sequence>
<feature type="domain" description="Fibronectin type-III" evidence="5">
    <location>
        <begin position="217"/>
        <end position="312"/>
    </location>
</feature>
<accession>A0A6J8BR04</accession>
<evidence type="ECO:0000313" key="7">
    <source>
        <dbReference type="Proteomes" id="UP000507470"/>
    </source>
</evidence>
<dbReference type="GO" id="GO:0000976">
    <property type="term" value="F:transcription cis-regulatory region binding"/>
    <property type="evidence" value="ECO:0007669"/>
    <property type="project" value="TreeGrafter"/>
</dbReference>
<protein>
    <submittedName>
        <fullName evidence="6">ANKRD17</fullName>
    </submittedName>
</protein>
<dbReference type="InterPro" id="IPR002110">
    <property type="entry name" value="Ankyrin_rpt"/>
</dbReference>
<dbReference type="Pfam" id="PF18738">
    <property type="entry name" value="HEPN_DZIP3"/>
    <property type="match status" value="1"/>
</dbReference>
<dbReference type="Pfam" id="PF12796">
    <property type="entry name" value="Ank_2"/>
    <property type="match status" value="2"/>
</dbReference>
<name>A0A6J8BR04_MYTCO</name>
<evidence type="ECO:0000256" key="1">
    <source>
        <dbReference type="ARBA" id="ARBA00022737"/>
    </source>
</evidence>
<reference evidence="6 7" key="1">
    <citation type="submission" date="2020-06" db="EMBL/GenBank/DDBJ databases">
        <authorList>
            <person name="Li R."/>
            <person name="Bekaert M."/>
        </authorList>
    </citation>
    <scope>NUCLEOTIDE SEQUENCE [LARGE SCALE GENOMIC DNA]</scope>
    <source>
        <strain evidence="7">wild</strain>
    </source>
</reference>